<keyword evidence="2" id="KW-1185">Reference proteome</keyword>
<dbReference type="InterPro" id="IPR007497">
    <property type="entry name" value="SIMPL/DUF541"/>
</dbReference>
<dbReference type="Gene3D" id="3.30.110.170">
    <property type="entry name" value="Protein of unknown function (DUF541), domain 1"/>
    <property type="match status" value="1"/>
</dbReference>
<organism evidence="1 2">
    <name type="scientific">Metabacillus indicus</name>
    <name type="common">Bacillus indicus</name>
    <dbReference type="NCBI Taxonomy" id="246786"/>
    <lineage>
        <taxon>Bacteria</taxon>
        <taxon>Bacillati</taxon>
        <taxon>Bacillota</taxon>
        <taxon>Bacilli</taxon>
        <taxon>Bacillales</taxon>
        <taxon>Bacillaceae</taxon>
        <taxon>Metabacillus</taxon>
    </lineage>
</organism>
<dbReference type="PANTHER" id="PTHR34387:SF2">
    <property type="entry name" value="SLR1258 PROTEIN"/>
    <property type="match status" value="1"/>
</dbReference>
<dbReference type="STRING" id="246786.GS18_0217585"/>
<dbReference type="RefSeq" id="WP_029566633.1">
    <property type="nucleotide sequence ID" value="NZ_CP176757.1"/>
</dbReference>
<dbReference type="InterPro" id="IPR052022">
    <property type="entry name" value="26kDa_periplasmic_antigen"/>
</dbReference>
<reference evidence="1 2" key="1">
    <citation type="journal article" date="2005" name="Int. J. Syst. Evol. Microbiol.">
        <title>Bacillus cibi sp. nov., isolated from jeotgal, a traditional Korean fermented seafood.</title>
        <authorList>
            <person name="Yoon J.H."/>
            <person name="Lee C.H."/>
            <person name="Oh T.K."/>
        </authorList>
    </citation>
    <scope>NUCLEOTIDE SEQUENCE [LARGE SCALE GENOMIC DNA]</scope>
    <source>
        <strain evidence="1 2">DSM 16189</strain>
    </source>
</reference>
<name>A0A084GKE8_METID</name>
<sequence length="232" mass="25711">MYPMYGQPYNPAYRHALKADERKAKGGSTLSVRGMGKVEAAPDTAVLQLAVVTMDKDVTAAQEENKRRVNQLIRTLQDEGIDEKQIETISYTVFPQYDYTGGSEPVLKGYEAVNTLSVRTRDLDTIGSIYDAAFANGANRSDSLQFFLSDQQKWINQALDLAAKQALEKAEAIALSYRLNLNRTPVKITEESRGFSPLSKELSLGAQSSGQTPIFARQIEVTAELEVVFSYQ</sequence>
<dbReference type="EMBL" id="JNVC02000015">
    <property type="protein sequence ID" value="KEZ47810.1"/>
    <property type="molecule type" value="Genomic_DNA"/>
</dbReference>
<evidence type="ECO:0008006" key="3">
    <source>
        <dbReference type="Google" id="ProtNLM"/>
    </source>
</evidence>
<dbReference type="GO" id="GO:0006974">
    <property type="term" value="P:DNA damage response"/>
    <property type="evidence" value="ECO:0007669"/>
    <property type="project" value="TreeGrafter"/>
</dbReference>
<dbReference type="OrthoDB" id="9785192at2"/>
<comment type="caution">
    <text evidence="1">The sequence shown here is derived from an EMBL/GenBank/DDBJ whole genome shotgun (WGS) entry which is preliminary data.</text>
</comment>
<dbReference type="Pfam" id="PF04402">
    <property type="entry name" value="SIMPL"/>
    <property type="match status" value="1"/>
</dbReference>
<dbReference type="AlphaFoldDB" id="A0A084GKE8"/>
<accession>A0A084GKE8</accession>
<gene>
    <name evidence="1" type="ORF">GS18_0217585</name>
</gene>
<evidence type="ECO:0000313" key="2">
    <source>
        <dbReference type="Proteomes" id="UP000028549"/>
    </source>
</evidence>
<proteinExistence type="predicted"/>
<protein>
    <recommendedName>
        <fullName evidence="3">Periplasmic immunogenic protein</fullName>
    </recommendedName>
</protein>
<dbReference type="PANTHER" id="PTHR34387">
    <property type="entry name" value="SLR1258 PROTEIN"/>
    <property type="match status" value="1"/>
</dbReference>
<evidence type="ECO:0000313" key="1">
    <source>
        <dbReference type="EMBL" id="KEZ47810.1"/>
    </source>
</evidence>
<dbReference type="Gene3D" id="3.30.70.2970">
    <property type="entry name" value="Protein of unknown function (DUF541), domain 2"/>
    <property type="match status" value="1"/>
</dbReference>
<dbReference type="Proteomes" id="UP000028549">
    <property type="component" value="Unassembled WGS sequence"/>
</dbReference>